<dbReference type="KEGG" id="hpp:HPP12_0455"/>
<dbReference type="AlphaFoldDB" id="B6JL33"/>
<reference evidence="2 3" key="2">
    <citation type="journal article" date="2010" name="Nucleic Acids Res.">
        <title>Strain-specific genes of Helicobacter pylori: genome evolution driven by a novel type IV secretion system and genomic island transfer.</title>
        <authorList>
            <person name="Fischer W."/>
            <person name="Windhager L."/>
            <person name="Rohrer S."/>
            <person name="Zeiller M."/>
            <person name="Karnholz A."/>
            <person name="Hoffmann R."/>
            <person name="Zimmer R."/>
            <person name="Haas R."/>
        </authorList>
    </citation>
    <scope>NUCLEOTIDE SEQUENCE [LARGE SCALE GENOMIC DNA]</scope>
    <source>
        <strain evidence="2 3">P12</strain>
    </source>
</reference>
<accession>B6JL33</accession>
<feature type="transmembrane region" description="Helical" evidence="1">
    <location>
        <begin position="7"/>
        <end position="28"/>
    </location>
</feature>
<keyword evidence="1" id="KW-0812">Transmembrane</keyword>
<gene>
    <name evidence="2" type="ordered locus">HPP12_0455</name>
</gene>
<feature type="transmembrane region" description="Helical" evidence="1">
    <location>
        <begin position="148"/>
        <end position="169"/>
    </location>
</feature>
<dbReference type="EMBL" id="CP001217">
    <property type="protein sequence ID" value="ACJ07611.1"/>
    <property type="molecule type" value="Genomic_DNA"/>
</dbReference>
<protein>
    <submittedName>
        <fullName evidence="2">Uncharacterized protein</fullName>
    </submittedName>
</protein>
<evidence type="ECO:0000256" key="1">
    <source>
        <dbReference type="SAM" id="Phobius"/>
    </source>
</evidence>
<feature type="transmembrane region" description="Helical" evidence="1">
    <location>
        <begin position="109"/>
        <end position="136"/>
    </location>
</feature>
<sequence>MQIYKPYCYIISILAISFIFLGVSHYFLDFPSFLASYNYLKKIILNLHNFPHFKFEIYFSFFCALLPLFLTAYLFFNGRNMDSHGKAVWAEMKDIIKYEYRIFNIFKGLFLILFLPLMLVVSSFTLLPIFIGCIFYEVYQFAKKRPKVFFTILSFLVVICVLIFIFRGFL</sequence>
<evidence type="ECO:0000313" key="3">
    <source>
        <dbReference type="Proteomes" id="UP000008198"/>
    </source>
</evidence>
<organism evidence="2 3">
    <name type="scientific">Helicobacter pylori (strain P12)</name>
    <dbReference type="NCBI Taxonomy" id="570508"/>
    <lineage>
        <taxon>Bacteria</taxon>
        <taxon>Pseudomonadati</taxon>
        <taxon>Campylobacterota</taxon>
        <taxon>Epsilonproteobacteria</taxon>
        <taxon>Campylobacterales</taxon>
        <taxon>Helicobacteraceae</taxon>
        <taxon>Helicobacter</taxon>
    </lineage>
</organism>
<reference evidence="3" key="1">
    <citation type="submission" date="2008-10" db="EMBL/GenBank/DDBJ databases">
        <title>The complete genome sequence of Helicobacter pylori strain P12.</title>
        <authorList>
            <person name="Fischer W."/>
            <person name="Windhager L."/>
            <person name="Karnholz A."/>
            <person name="Zeiller M."/>
            <person name="Zimmer R."/>
            <person name="Haas R."/>
        </authorList>
    </citation>
    <scope>NUCLEOTIDE SEQUENCE [LARGE SCALE GENOMIC DNA]</scope>
    <source>
        <strain evidence="3">P12</strain>
    </source>
</reference>
<dbReference type="Proteomes" id="UP000008198">
    <property type="component" value="Chromosome"/>
</dbReference>
<feature type="transmembrane region" description="Helical" evidence="1">
    <location>
        <begin position="57"/>
        <end position="76"/>
    </location>
</feature>
<keyword evidence="1" id="KW-0472">Membrane</keyword>
<evidence type="ECO:0000313" key="2">
    <source>
        <dbReference type="EMBL" id="ACJ07611.1"/>
    </source>
</evidence>
<name>B6JL33_HELP2</name>
<dbReference type="HOGENOM" id="CLU_1459424_0_0_7"/>
<keyword evidence="1" id="KW-1133">Transmembrane helix</keyword>
<proteinExistence type="predicted"/>